<organism evidence="1 2">
    <name type="scientific">Brevibacterium aurantiacum</name>
    <dbReference type="NCBI Taxonomy" id="273384"/>
    <lineage>
        <taxon>Bacteria</taxon>
        <taxon>Bacillati</taxon>
        <taxon>Actinomycetota</taxon>
        <taxon>Actinomycetes</taxon>
        <taxon>Micrococcales</taxon>
        <taxon>Brevibacteriaceae</taxon>
        <taxon>Brevibacterium</taxon>
    </lineage>
</organism>
<dbReference type="GO" id="GO:0003973">
    <property type="term" value="F:(S)-2-hydroxy-acid oxidase activity"/>
    <property type="evidence" value="ECO:0007669"/>
    <property type="project" value="UniProtKB-EC"/>
</dbReference>
<evidence type="ECO:0000313" key="1">
    <source>
        <dbReference type="EMBL" id="SMX94819.1"/>
    </source>
</evidence>
<dbReference type="Gene3D" id="3.30.465.10">
    <property type="match status" value="1"/>
</dbReference>
<evidence type="ECO:0000313" key="2">
    <source>
        <dbReference type="Proteomes" id="UP000234289"/>
    </source>
</evidence>
<dbReference type="InterPro" id="IPR036318">
    <property type="entry name" value="FAD-bd_PCMH-like_sf"/>
</dbReference>
<keyword evidence="1" id="KW-0560">Oxidoreductase</keyword>
<gene>
    <name evidence="1" type="ORF">BAUR920_02811</name>
</gene>
<dbReference type="GO" id="GO:0050660">
    <property type="term" value="F:flavin adenine dinucleotide binding"/>
    <property type="evidence" value="ECO:0007669"/>
    <property type="project" value="InterPro"/>
</dbReference>
<dbReference type="EC" id="1.1.3.15" evidence="1"/>
<dbReference type="InterPro" id="IPR016169">
    <property type="entry name" value="FAD-bd_PCMH_sub2"/>
</dbReference>
<proteinExistence type="predicted"/>
<accession>A0A2H1K5A1</accession>
<dbReference type="AlphaFoldDB" id="A0A2H1K5A1"/>
<name>A0A2H1K5A1_BREAU</name>
<dbReference type="EMBL" id="FXZG01000018">
    <property type="protein sequence ID" value="SMX94819.1"/>
    <property type="molecule type" value="Genomic_DNA"/>
</dbReference>
<dbReference type="SUPFAM" id="SSF56176">
    <property type="entry name" value="FAD-binding/transporter-associated domain-like"/>
    <property type="match status" value="1"/>
</dbReference>
<protein>
    <submittedName>
        <fullName evidence="1">Glycolate oxidase</fullName>
        <ecNumber evidence="1">1.1.3.15</ecNumber>
    </submittedName>
</protein>
<sequence length="56" mass="6097">MCCVKYGVTTDYVLGMTVVIVDGHAIKFGGPSQNHIAGLPLTKLFVDHHRLHLPVP</sequence>
<dbReference type="Proteomes" id="UP000234289">
    <property type="component" value="Unassembled WGS sequence"/>
</dbReference>
<reference evidence="2" key="1">
    <citation type="submission" date="2017-03" db="EMBL/GenBank/DDBJ databases">
        <authorList>
            <person name="Monnet C."/>
        </authorList>
    </citation>
    <scope>NUCLEOTIDE SEQUENCE [LARGE SCALE GENOMIC DNA]</scope>
    <source>
        <strain evidence="2">CNRZ 920</strain>
    </source>
</reference>